<dbReference type="OrthoDB" id="9802264at2"/>
<dbReference type="GO" id="GO:0005886">
    <property type="term" value="C:plasma membrane"/>
    <property type="evidence" value="ECO:0007669"/>
    <property type="project" value="TreeGrafter"/>
</dbReference>
<dbReference type="InterPro" id="IPR027417">
    <property type="entry name" value="P-loop_NTPase"/>
</dbReference>
<dbReference type="GO" id="GO:0016887">
    <property type="term" value="F:ATP hydrolysis activity"/>
    <property type="evidence" value="ECO:0007669"/>
    <property type="project" value="InterPro"/>
</dbReference>
<dbReference type="Gene3D" id="3.40.50.300">
    <property type="entry name" value="P-loop containing nucleotide triphosphate hydrolases"/>
    <property type="match status" value="1"/>
</dbReference>
<dbReference type="SMART" id="SM00382">
    <property type="entry name" value="AAA"/>
    <property type="match status" value="1"/>
</dbReference>
<proteinExistence type="predicted"/>
<dbReference type="EMBL" id="PKUQ01000010">
    <property type="protein sequence ID" value="PLW78196.1"/>
    <property type="molecule type" value="Genomic_DNA"/>
</dbReference>
<dbReference type="GO" id="GO:0005524">
    <property type="term" value="F:ATP binding"/>
    <property type="evidence" value="ECO:0007669"/>
    <property type="project" value="UniProtKB-KW"/>
</dbReference>
<dbReference type="PANTHER" id="PTHR24220:SF86">
    <property type="entry name" value="ABC TRANSPORTER ABCH.1"/>
    <property type="match status" value="1"/>
</dbReference>
<evidence type="ECO:0000256" key="3">
    <source>
        <dbReference type="SAM" id="MobiDB-lite"/>
    </source>
</evidence>
<dbReference type="SUPFAM" id="SSF52540">
    <property type="entry name" value="P-loop containing nucleoside triphosphate hydrolases"/>
    <property type="match status" value="1"/>
</dbReference>
<sequence length="269" mass="29101">MIRLDVSQIHKNLKDPDRCFDLNIPCFEVKSGEKVAIIGATGSGKTTAMDILAMASQPDKCERFALAVGDKSYDLKQIATKPQKCARIRASFFGYVMQRSPLFPFLSVRENVTLQQLVAKRPDPAFIDVLLDRLGLTMIAGAFPSEISQGQKQRTAIARSLSHRPSVILCDEPTGALDPKTARQCLETIDWAAVQTGAALIMITHDWELAKACGFEFCSIQTCSLGKSHMAGELERRSCAAGPAKTRRGGDLSLGLSKQGSGSLVGGAR</sequence>
<dbReference type="InterPro" id="IPR003439">
    <property type="entry name" value="ABC_transporter-like_ATP-bd"/>
</dbReference>
<evidence type="ECO:0000313" key="6">
    <source>
        <dbReference type="Proteomes" id="UP000234881"/>
    </source>
</evidence>
<feature type="domain" description="ABC transporter" evidence="4">
    <location>
        <begin position="4"/>
        <end position="247"/>
    </location>
</feature>
<accession>A0A2N5XUK2</accession>
<evidence type="ECO:0000313" key="5">
    <source>
        <dbReference type="EMBL" id="PLW78196.1"/>
    </source>
</evidence>
<reference evidence="5 6" key="1">
    <citation type="submission" date="2018-01" db="EMBL/GenBank/DDBJ databases">
        <title>The draft genome sequence of Cohaesibacter sp. H1304.</title>
        <authorList>
            <person name="Wang N.-N."/>
            <person name="Du Z.-J."/>
        </authorList>
    </citation>
    <scope>NUCLEOTIDE SEQUENCE [LARGE SCALE GENOMIC DNA]</scope>
    <source>
        <strain evidence="5 6">H1304</strain>
    </source>
</reference>
<dbReference type="Proteomes" id="UP000234881">
    <property type="component" value="Unassembled WGS sequence"/>
</dbReference>
<dbReference type="RefSeq" id="WP_101532908.1">
    <property type="nucleotide sequence ID" value="NZ_PKUQ01000010.1"/>
</dbReference>
<dbReference type="AlphaFoldDB" id="A0A2N5XUK2"/>
<feature type="region of interest" description="Disordered" evidence="3">
    <location>
        <begin position="246"/>
        <end position="269"/>
    </location>
</feature>
<evidence type="ECO:0000256" key="2">
    <source>
        <dbReference type="ARBA" id="ARBA00022840"/>
    </source>
</evidence>
<dbReference type="InterPro" id="IPR003593">
    <property type="entry name" value="AAA+_ATPase"/>
</dbReference>
<keyword evidence="1" id="KW-0547">Nucleotide-binding</keyword>
<keyword evidence="6" id="KW-1185">Reference proteome</keyword>
<dbReference type="Pfam" id="PF00005">
    <property type="entry name" value="ABC_tran"/>
    <property type="match status" value="1"/>
</dbReference>
<evidence type="ECO:0000259" key="4">
    <source>
        <dbReference type="PROSITE" id="PS50893"/>
    </source>
</evidence>
<comment type="caution">
    <text evidence="5">The sequence shown here is derived from an EMBL/GenBank/DDBJ whole genome shotgun (WGS) entry which is preliminary data.</text>
</comment>
<feature type="compositionally biased region" description="Low complexity" evidence="3">
    <location>
        <begin position="251"/>
        <end position="262"/>
    </location>
</feature>
<dbReference type="InterPro" id="IPR015854">
    <property type="entry name" value="ABC_transpr_LolD-like"/>
</dbReference>
<name>A0A2N5XUK2_9HYPH</name>
<organism evidence="5 6">
    <name type="scientific">Cohaesibacter celericrescens</name>
    <dbReference type="NCBI Taxonomy" id="2067669"/>
    <lineage>
        <taxon>Bacteria</taxon>
        <taxon>Pseudomonadati</taxon>
        <taxon>Pseudomonadota</taxon>
        <taxon>Alphaproteobacteria</taxon>
        <taxon>Hyphomicrobiales</taxon>
        <taxon>Cohaesibacteraceae</taxon>
    </lineage>
</organism>
<gene>
    <name evidence="5" type="ORF">C0081_06020</name>
</gene>
<dbReference type="GO" id="GO:0022857">
    <property type="term" value="F:transmembrane transporter activity"/>
    <property type="evidence" value="ECO:0007669"/>
    <property type="project" value="TreeGrafter"/>
</dbReference>
<keyword evidence="2" id="KW-0067">ATP-binding</keyword>
<evidence type="ECO:0000256" key="1">
    <source>
        <dbReference type="ARBA" id="ARBA00022741"/>
    </source>
</evidence>
<protein>
    <recommendedName>
        <fullName evidence="4">ABC transporter domain-containing protein</fullName>
    </recommendedName>
</protein>
<dbReference type="PANTHER" id="PTHR24220">
    <property type="entry name" value="IMPORT ATP-BINDING PROTEIN"/>
    <property type="match status" value="1"/>
</dbReference>
<dbReference type="PROSITE" id="PS50893">
    <property type="entry name" value="ABC_TRANSPORTER_2"/>
    <property type="match status" value="1"/>
</dbReference>